<accession>A0ABU3DB30</accession>
<dbReference type="InterPro" id="IPR030395">
    <property type="entry name" value="GP_PDE_dom"/>
</dbReference>
<reference evidence="2 3" key="1">
    <citation type="submission" date="2023-09" db="EMBL/GenBank/DDBJ databases">
        <authorList>
            <person name="Rey-Velasco X."/>
        </authorList>
    </citation>
    <scope>NUCLEOTIDE SEQUENCE [LARGE SCALE GENOMIC DNA]</scope>
    <source>
        <strain evidence="2 3">F117</strain>
    </source>
</reference>
<feature type="domain" description="GP-PDE" evidence="1">
    <location>
        <begin position="28"/>
        <end position="159"/>
    </location>
</feature>
<comment type="caution">
    <text evidence="2">The sequence shown here is derived from an EMBL/GenBank/DDBJ whole genome shotgun (WGS) entry which is preliminary data.</text>
</comment>
<organism evidence="2 3">
    <name type="scientific">Autumnicola musiva</name>
    <dbReference type="NCBI Taxonomy" id="3075589"/>
    <lineage>
        <taxon>Bacteria</taxon>
        <taxon>Pseudomonadati</taxon>
        <taxon>Bacteroidota</taxon>
        <taxon>Flavobacteriia</taxon>
        <taxon>Flavobacteriales</taxon>
        <taxon>Flavobacteriaceae</taxon>
        <taxon>Autumnicola</taxon>
    </lineage>
</organism>
<dbReference type="EMBL" id="JAVRHK010000025">
    <property type="protein sequence ID" value="MDT0678574.1"/>
    <property type="molecule type" value="Genomic_DNA"/>
</dbReference>
<keyword evidence="3" id="KW-1185">Reference proteome</keyword>
<evidence type="ECO:0000313" key="2">
    <source>
        <dbReference type="EMBL" id="MDT0678574.1"/>
    </source>
</evidence>
<dbReference type="SUPFAM" id="SSF51695">
    <property type="entry name" value="PLC-like phosphodiesterases"/>
    <property type="match status" value="1"/>
</dbReference>
<gene>
    <name evidence="2" type="ORF">RM539_18495</name>
</gene>
<protein>
    <submittedName>
        <fullName evidence="2">Glycerophosphodiester phosphodiesterase family protein</fullName>
    </submittedName>
</protein>
<dbReference type="Proteomes" id="UP001262582">
    <property type="component" value="Unassembled WGS sequence"/>
</dbReference>
<sequence>MFLVALGCKNNHYRNQETQEIKLAIEGVQVKGHRGDHGNFPENSIPAFISAVKKGVDVLELDVVISKDKKVVVSHEPFMYSLYDTTPTGGSIQKANERSYNMYQMTYDSIRQYDAGSRGNRLFPEQEKIKTFKPLLSEVIDSVENFIAAEGLQPVKFNI</sequence>
<dbReference type="PROSITE" id="PS51704">
    <property type="entry name" value="GP_PDE"/>
    <property type="match status" value="1"/>
</dbReference>
<dbReference type="Pfam" id="PF03009">
    <property type="entry name" value="GDPD"/>
    <property type="match status" value="1"/>
</dbReference>
<feature type="non-terminal residue" evidence="2">
    <location>
        <position position="159"/>
    </location>
</feature>
<evidence type="ECO:0000313" key="3">
    <source>
        <dbReference type="Proteomes" id="UP001262582"/>
    </source>
</evidence>
<dbReference type="PANTHER" id="PTHR46211:SF14">
    <property type="entry name" value="GLYCEROPHOSPHODIESTER PHOSPHODIESTERASE"/>
    <property type="match status" value="1"/>
</dbReference>
<dbReference type="Gene3D" id="3.20.20.190">
    <property type="entry name" value="Phosphatidylinositol (PI) phosphodiesterase"/>
    <property type="match status" value="1"/>
</dbReference>
<dbReference type="RefSeq" id="WP_311504909.1">
    <property type="nucleotide sequence ID" value="NZ_JAVRHK010000025.1"/>
</dbReference>
<proteinExistence type="predicted"/>
<evidence type="ECO:0000259" key="1">
    <source>
        <dbReference type="PROSITE" id="PS51704"/>
    </source>
</evidence>
<dbReference type="InterPro" id="IPR017946">
    <property type="entry name" value="PLC-like_Pdiesterase_TIM-brl"/>
</dbReference>
<dbReference type="PANTHER" id="PTHR46211">
    <property type="entry name" value="GLYCEROPHOSPHORYL DIESTER PHOSPHODIESTERASE"/>
    <property type="match status" value="1"/>
</dbReference>
<name>A0ABU3DB30_9FLAO</name>